<evidence type="ECO:0000259" key="1">
    <source>
        <dbReference type="PROSITE" id="PS51819"/>
    </source>
</evidence>
<reference evidence="3" key="1">
    <citation type="journal article" date="2019" name="Int. J. Syst. Evol. Microbiol.">
        <title>The Global Catalogue of Microorganisms (GCM) 10K type strain sequencing project: providing services to taxonomists for standard genome sequencing and annotation.</title>
        <authorList>
            <consortium name="The Broad Institute Genomics Platform"/>
            <consortium name="The Broad Institute Genome Sequencing Center for Infectious Disease"/>
            <person name="Wu L."/>
            <person name="Ma J."/>
        </authorList>
    </citation>
    <scope>NUCLEOTIDE SEQUENCE [LARGE SCALE GENOMIC DNA]</scope>
    <source>
        <strain evidence="3">JCM 16956</strain>
    </source>
</reference>
<name>A0ABP7LFX7_9ACTN</name>
<gene>
    <name evidence="2" type="ORF">GCM10022244_09180</name>
</gene>
<dbReference type="Gene3D" id="3.10.180.10">
    <property type="entry name" value="2,3-Dihydroxybiphenyl 1,2-Dioxygenase, domain 1"/>
    <property type="match status" value="1"/>
</dbReference>
<protein>
    <submittedName>
        <fullName evidence="2">VOC family protein</fullName>
    </submittedName>
</protein>
<organism evidence="2 3">
    <name type="scientific">Streptomyces gulbargensis</name>
    <dbReference type="NCBI Taxonomy" id="364901"/>
    <lineage>
        <taxon>Bacteria</taxon>
        <taxon>Bacillati</taxon>
        <taxon>Actinomycetota</taxon>
        <taxon>Actinomycetes</taxon>
        <taxon>Kitasatosporales</taxon>
        <taxon>Streptomycetaceae</taxon>
        <taxon>Streptomyces</taxon>
    </lineage>
</organism>
<dbReference type="SUPFAM" id="SSF54593">
    <property type="entry name" value="Glyoxalase/Bleomycin resistance protein/Dihydroxybiphenyl dioxygenase"/>
    <property type="match status" value="1"/>
</dbReference>
<dbReference type="CDD" id="cd06587">
    <property type="entry name" value="VOC"/>
    <property type="match status" value="1"/>
</dbReference>
<dbReference type="PANTHER" id="PTHR35908">
    <property type="entry name" value="HYPOTHETICAL FUSION PROTEIN"/>
    <property type="match status" value="1"/>
</dbReference>
<accession>A0ABP7LFX7</accession>
<keyword evidence="3" id="KW-1185">Reference proteome</keyword>
<dbReference type="EMBL" id="BAABAJ010000002">
    <property type="protein sequence ID" value="GAA3901130.1"/>
    <property type="molecule type" value="Genomic_DNA"/>
</dbReference>
<dbReference type="InterPro" id="IPR029068">
    <property type="entry name" value="Glyas_Bleomycin-R_OHBP_Dase"/>
</dbReference>
<dbReference type="InterPro" id="IPR041581">
    <property type="entry name" value="Glyoxalase_6"/>
</dbReference>
<dbReference type="PROSITE" id="PS51819">
    <property type="entry name" value="VOC"/>
    <property type="match status" value="1"/>
</dbReference>
<evidence type="ECO:0000313" key="3">
    <source>
        <dbReference type="Proteomes" id="UP001501000"/>
    </source>
</evidence>
<sequence>MIRVPAPKLPRMIAELQCVVLDCPDPQELAEFYRAVLGGEVDKPDERWAPDDSWTTLHVPGGQVLCFQRAADHRPPTWPDPERPQQFHLDLQVPDLDAAQERVLALGARLLDDGGGDRVWRVYADLAGHPFCLVRHRPSGR</sequence>
<dbReference type="InterPro" id="IPR037523">
    <property type="entry name" value="VOC_core"/>
</dbReference>
<comment type="caution">
    <text evidence="2">The sequence shown here is derived from an EMBL/GenBank/DDBJ whole genome shotgun (WGS) entry which is preliminary data.</text>
</comment>
<proteinExistence type="predicted"/>
<dbReference type="Proteomes" id="UP001501000">
    <property type="component" value="Unassembled WGS sequence"/>
</dbReference>
<dbReference type="PANTHER" id="PTHR35908:SF1">
    <property type="entry name" value="CONSERVED PROTEIN"/>
    <property type="match status" value="1"/>
</dbReference>
<feature type="domain" description="VOC" evidence="1">
    <location>
        <begin position="15"/>
        <end position="136"/>
    </location>
</feature>
<dbReference type="Pfam" id="PF18029">
    <property type="entry name" value="Glyoxalase_6"/>
    <property type="match status" value="1"/>
</dbReference>
<evidence type="ECO:0000313" key="2">
    <source>
        <dbReference type="EMBL" id="GAA3901130.1"/>
    </source>
</evidence>